<keyword evidence="3 5" id="KW-1133">Transmembrane helix</keyword>
<dbReference type="GO" id="GO:0016020">
    <property type="term" value="C:membrane"/>
    <property type="evidence" value="ECO:0007669"/>
    <property type="project" value="UniProtKB-SubCell"/>
</dbReference>
<dbReference type="PANTHER" id="PTHR31465:SF15">
    <property type="entry name" value="LIPID TRANSPORTER ATNI-RELATED"/>
    <property type="match status" value="1"/>
</dbReference>
<feature type="transmembrane region" description="Helical" evidence="5">
    <location>
        <begin position="106"/>
        <end position="130"/>
    </location>
</feature>
<feature type="transmembrane region" description="Helical" evidence="5">
    <location>
        <begin position="184"/>
        <end position="205"/>
    </location>
</feature>
<evidence type="ECO:0000256" key="1">
    <source>
        <dbReference type="ARBA" id="ARBA00004141"/>
    </source>
</evidence>
<dbReference type="GeneID" id="89931052"/>
<evidence type="ECO:0000313" key="7">
    <source>
        <dbReference type="Proteomes" id="UP001337655"/>
    </source>
</evidence>
<dbReference type="InterPro" id="IPR007568">
    <property type="entry name" value="RTA1"/>
</dbReference>
<dbReference type="Proteomes" id="UP001337655">
    <property type="component" value="Unassembled WGS sequence"/>
</dbReference>
<feature type="transmembrane region" description="Helical" evidence="5">
    <location>
        <begin position="6"/>
        <end position="27"/>
    </location>
</feature>
<gene>
    <name evidence="6" type="ORF">LTR77_009722</name>
</gene>
<dbReference type="EMBL" id="JAVRRT010000019">
    <property type="protein sequence ID" value="KAK5164516.1"/>
    <property type="molecule type" value="Genomic_DNA"/>
</dbReference>
<evidence type="ECO:0000256" key="2">
    <source>
        <dbReference type="ARBA" id="ARBA00022692"/>
    </source>
</evidence>
<evidence type="ECO:0000256" key="3">
    <source>
        <dbReference type="ARBA" id="ARBA00022989"/>
    </source>
</evidence>
<keyword evidence="2 5" id="KW-0812">Transmembrane</keyword>
<reference evidence="6 7" key="1">
    <citation type="submission" date="2023-08" db="EMBL/GenBank/DDBJ databases">
        <title>Black Yeasts Isolated from many extreme environments.</title>
        <authorList>
            <person name="Coleine C."/>
            <person name="Stajich J.E."/>
            <person name="Selbmann L."/>
        </authorList>
    </citation>
    <scope>NUCLEOTIDE SEQUENCE [LARGE SCALE GENOMIC DNA]</scope>
    <source>
        <strain evidence="6 7">CCFEE 5935</strain>
    </source>
</reference>
<organism evidence="6 7">
    <name type="scientific">Saxophila tyrrhenica</name>
    <dbReference type="NCBI Taxonomy" id="1690608"/>
    <lineage>
        <taxon>Eukaryota</taxon>
        <taxon>Fungi</taxon>
        <taxon>Dikarya</taxon>
        <taxon>Ascomycota</taxon>
        <taxon>Pezizomycotina</taxon>
        <taxon>Dothideomycetes</taxon>
        <taxon>Dothideomycetidae</taxon>
        <taxon>Mycosphaerellales</taxon>
        <taxon>Extremaceae</taxon>
        <taxon>Saxophila</taxon>
    </lineage>
</organism>
<evidence type="ECO:0000256" key="5">
    <source>
        <dbReference type="SAM" id="Phobius"/>
    </source>
</evidence>
<dbReference type="Pfam" id="PF04479">
    <property type="entry name" value="RTA1"/>
    <property type="match status" value="1"/>
</dbReference>
<comment type="caution">
    <text evidence="6">The sequence shown here is derived from an EMBL/GenBank/DDBJ whole genome shotgun (WGS) entry which is preliminary data.</text>
</comment>
<evidence type="ECO:0000313" key="6">
    <source>
        <dbReference type="EMBL" id="KAK5164516.1"/>
    </source>
</evidence>
<keyword evidence="4 5" id="KW-0472">Membrane</keyword>
<accession>A0AAV9NXC3</accession>
<name>A0AAV9NXC3_9PEZI</name>
<protein>
    <submittedName>
        <fullName evidence="6">Uncharacterized protein</fullName>
    </submittedName>
</protein>
<dbReference type="PANTHER" id="PTHR31465">
    <property type="entry name" value="PROTEIN RTA1-RELATED"/>
    <property type="match status" value="1"/>
</dbReference>
<dbReference type="AlphaFoldDB" id="A0AAV9NXC3"/>
<sequence>MGQCKAAYLYTVLFGITTIAHAVQMFLHRKPYSFVITFSGALQTAAYVLRVLSIQNPASVGFYTYWFVIMMVAPIWTNAYAYMVMGRMVYNFTPSASVFKVKAWRFGLIFVLLDILAFLVQVAGAIMASGEKKSTDTIMAGLHIYMGGVGFQQLCIFFFLALAVRFHRRLQREPPSANRSRGLLLLYVEYAVVGLITVRIIVSYLKIFCVINADRTQQFRLIEYSNGLESTIPRKEAYQYVFDSTVMLIALVLYNVWHPGRLMPGQESNLPSRKVRKTWKRDGIQPHGRLTDDLLLPKYRSAAASGENLTGVDTSGQYIRMATPQPSP</sequence>
<keyword evidence="7" id="KW-1185">Reference proteome</keyword>
<dbReference type="RefSeq" id="XP_064654764.1">
    <property type="nucleotide sequence ID" value="XM_064806948.1"/>
</dbReference>
<proteinExistence type="predicted"/>
<feature type="transmembrane region" description="Helical" evidence="5">
    <location>
        <begin position="142"/>
        <end position="164"/>
    </location>
</feature>
<comment type="subcellular location">
    <subcellularLocation>
        <location evidence="1">Membrane</location>
        <topology evidence="1">Multi-pass membrane protein</topology>
    </subcellularLocation>
</comment>
<evidence type="ECO:0000256" key="4">
    <source>
        <dbReference type="ARBA" id="ARBA00023136"/>
    </source>
</evidence>
<feature type="transmembrane region" description="Helical" evidence="5">
    <location>
        <begin position="65"/>
        <end position="85"/>
    </location>
</feature>